<proteinExistence type="predicted"/>
<dbReference type="InterPro" id="IPR042002">
    <property type="entry name" value="Sortase_C"/>
</dbReference>
<keyword evidence="3" id="KW-0472">Membrane</keyword>
<dbReference type="RefSeq" id="WP_311860867.1">
    <property type="nucleotide sequence ID" value="NZ_JARPWD010000006.1"/>
</dbReference>
<keyword evidence="3" id="KW-1133">Transmembrane helix</keyword>
<dbReference type="EMBL" id="JARPWH010000007">
    <property type="protein sequence ID" value="MDT2401469.1"/>
    <property type="molecule type" value="Genomic_DNA"/>
</dbReference>
<gene>
    <name evidence="4" type="ORF">P7D43_03730</name>
</gene>
<dbReference type="GO" id="GO:0016787">
    <property type="term" value="F:hydrolase activity"/>
    <property type="evidence" value="ECO:0007669"/>
    <property type="project" value="UniProtKB-KW"/>
</dbReference>
<keyword evidence="1" id="KW-0378">Hydrolase</keyword>
<feature type="active site" description="Acyl-thioester intermediate" evidence="2">
    <location>
        <position position="189"/>
    </location>
</feature>
<dbReference type="Gene3D" id="2.40.260.10">
    <property type="entry name" value="Sortase"/>
    <property type="match status" value="1"/>
</dbReference>
<sequence>MKDKKSEKTSKLHIIAGLLLLVTFGSIGFISRVESYVMKYKQQQVLKELDYRSETEDRSNSINVTQAELGKPVAMIVIPRIKLELPVYLGTSDEVLENGIGVTNGTGDIEGGVGKNPLLAGHNGLAEANLFNDLTQVEKGDKFFLKVRDSYHAYEVKTIVEVLAQDLEKNPEEYLLPDEKKDKVTLMTCTPRYINRNRYLVTGERVDYSPKDLKDSASKPHGTFKSLDWKPVLLIVIPAVVVGGVLLIFLKQRRKGYEK</sequence>
<accession>A0AAW8RTS3</accession>
<evidence type="ECO:0000256" key="3">
    <source>
        <dbReference type="SAM" id="Phobius"/>
    </source>
</evidence>
<dbReference type="InterPro" id="IPR023365">
    <property type="entry name" value="Sortase_dom-sf"/>
</dbReference>
<comment type="caution">
    <text evidence="4">The sequence shown here is derived from an EMBL/GenBank/DDBJ whole genome shotgun (WGS) entry which is preliminary data.</text>
</comment>
<dbReference type="InterPro" id="IPR005754">
    <property type="entry name" value="Sortase"/>
</dbReference>
<dbReference type="Pfam" id="PF04203">
    <property type="entry name" value="Sortase"/>
    <property type="match status" value="1"/>
</dbReference>
<dbReference type="NCBIfam" id="TIGR01076">
    <property type="entry name" value="sortase_fam"/>
    <property type="match status" value="1"/>
</dbReference>
<name>A0AAW8RTS3_ENTAV</name>
<evidence type="ECO:0000313" key="4">
    <source>
        <dbReference type="EMBL" id="MDT2401469.1"/>
    </source>
</evidence>
<evidence type="ECO:0000256" key="2">
    <source>
        <dbReference type="PIRSR" id="PIRSR605754-1"/>
    </source>
</evidence>
<keyword evidence="3" id="KW-0812">Transmembrane</keyword>
<dbReference type="CDD" id="cd05827">
    <property type="entry name" value="Sortase_C"/>
    <property type="match status" value="1"/>
</dbReference>
<reference evidence="4" key="1">
    <citation type="submission" date="2023-03" db="EMBL/GenBank/DDBJ databases">
        <authorList>
            <person name="Shen W."/>
            <person name="Cai J."/>
        </authorList>
    </citation>
    <scope>NUCLEOTIDE SEQUENCE</scope>
    <source>
        <strain evidence="4">P33-2</strain>
    </source>
</reference>
<dbReference type="Proteomes" id="UP001260773">
    <property type="component" value="Unassembled WGS sequence"/>
</dbReference>
<dbReference type="SUPFAM" id="SSF63817">
    <property type="entry name" value="Sortase"/>
    <property type="match status" value="1"/>
</dbReference>
<evidence type="ECO:0000313" key="5">
    <source>
        <dbReference type="Proteomes" id="UP001260773"/>
    </source>
</evidence>
<feature type="transmembrane region" description="Helical" evidence="3">
    <location>
        <begin position="12"/>
        <end position="31"/>
    </location>
</feature>
<evidence type="ECO:0000256" key="1">
    <source>
        <dbReference type="ARBA" id="ARBA00022801"/>
    </source>
</evidence>
<feature type="active site" description="Proton donor/acceptor" evidence="2">
    <location>
        <position position="122"/>
    </location>
</feature>
<organism evidence="4 5">
    <name type="scientific">Enterococcus avium</name>
    <name type="common">Streptococcus avium</name>
    <dbReference type="NCBI Taxonomy" id="33945"/>
    <lineage>
        <taxon>Bacteria</taxon>
        <taxon>Bacillati</taxon>
        <taxon>Bacillota</taxon>
        <taxon>Bacilli</taxon>
        <taxon>Lactobacillales</taxon>
        <taxon>Enterococcaceae</taxon>
        <taxon>Enterococcus</taxon>
    </lineage>
</organism>
<dbReference type="AlphaFoldDB" id="A0AAW8RTS3"/>
<protein>
    <submittedName>
        <fullName evidence="4">Class C sortase</fullName>
    </submittedName>
</protein>
<feature type="transmembrane region" description="Helical" evidence="3">
    <location>
        <begin position="232"/>
        <end position="250"/>
    </location>
</feature>